<keyword evidence="1" id="KW-0812">Transmembrane</keyword>
<keyword evidence="1" id="KW-1133">Transmembrane helix</keyword>
<evidence type="ECO:0000256" key="1">
    <source>
        <dbReference type="SAM" id="Phobius"/>
    </source>
</evidence>
<evidence type="ECO:0000313" key="2">
    <source>
        <dbReference type="EMBL" id="MBK0418068.1"/>
    </source>
</evidence>
<feature type="transmembrane region" description="Helical" evidence="1">
    <location>
        <begin position="48"/>
        <end position="67"/>
    </location>
</feature>
<proteinExistence type="predicted"/>
<name>A0A934UUD1_9MICO</name>
<reference evidence="2" key="1">
    <citation type="submission" date="2020-12" db="EMBL/GenBank/DDBJ databases">
        <title>Leucobacter sp. CAS1, isolated from Chromium sludge.</title>
        <authorList>
            <person name="Xu Z."/>
        </authorList>
    </citation>
    <scope>NUCLEOTIDE SEQUENCE</scope>
    <source>
        <strain evidence="2">CSA1</strain>
    </source>
</reference>
<dbReference type="InterPro" id="IPR021443">
    <property type="entry name" value="DUF3093"/>
</dbReference>
<dbReference type="EMBL" id="JAEHOH010000003">
    <property type="protein sequence ID" value="MBK0418068.1"/>
    <property type="molecule type" value="Genomic_DNA"/>
</dbReference>
<organism evidence="2 3">
    <name type="scientific">Leucobacter chromiisoli</name>
    <dbReference type="NCBI Taxonomy" id="2796471"/>
    <lineage>
        <taxon>Bacteria</taxon>
        <taxon>Bacillati</taxon>
        <taxon>Actinomycetota</taxon>
        <taxon>Actinomycetes</taxon>
        <taxon>Micrococcales</taxon>
        <taxon>Microbacteriaceae</taxon>
        <taxon>Leucobacter</taxon>
    </lineage>
</organism>
<dbReference type="AlphaFoldDB" id="A0A934UUD1"/>
<sequence>MNNASTAPGDRPVTRYRERLWPGAGLFIALLLVVPAVALVLTPIDGDIAVPVAIAVYVIVAATLLLLSPSVEVEAGTLSAARARIPVSLLGEPELLDADALRRALGPGIDARSYLVVRGWIHRGVRIPNLDPRDPAPYWIITSRRPQELASAIRSAR</sequence>
<gene>
    <name evidence="2" type="ORF">JD276_03365</name>
</gene>
<keyword evidence="3" id="KW-1185">Reference proteome</keyword>
<comment type="caution">
    <text evidence="2">The sequence shown here is derived from an EMBL/GenBank/DDBJ whole genome shotgun (WGS) entry which is preliminary data.</text>
</comment>
<feature type="transmembrane region" description="Helical" evidence="1">
    <location>
        <begin position="20"/>
        <end position="42"/>
    </location>
</feature>
<dbReference type="Proteomes" id="UP000608530">
    <property type="component" value="Unassembled WGS sequence"/>
</dbReference>
<protein>
    <submittedName>
        <fullName evidence="2">DUF3093 domain-containing protein</fullName>
    </submittedName>
</protein>
<dbReference type="Pfam" id="PF11292">
    <property type="entry name" value="DUF3093"/>
    <property type="match status" value="1"/>
</dbReference>
<dbReference type="RefSeq" id="WP_200113909.1">
    <property type="nucleotide sequence ID" value="NZ_JAEHOH010000003.1"/>
</dbReference>
<evidence type="ECO:0000313" key="3">
    <source>
        <dbReference type="Proteomes" id="UP000608530"/>
    </source>
</evidence>
<accession>A0A934UUD1</accession>
<keyword evidence="1" id="KW-0472">Membrane</keyword>